<dbReference type="GO" id="GO:0003677">
    <property type="term" value="F:DNA binding"/>
    <property type="evidence" value="ECO:0007669"/>
    <property type="project" value="InterPro"/>
</dbReference>
<evidence type="ECO:0000313" key="7">
    <source>
        <dbReference type="Proteomes" id="UP000054304"/>
    </source>
</evidence>
<feature type="domain" description="Zn(2)-C6 fungal-type" evidence="5">
    <location>
        <begin position="17"/>
        <end position="48"/>
    </location>
</feature>
<dbReference type="Pfam" id="PF00172">
    <property type="entry name" value="Zn_clus"/>
    <property type="match status" value="1"/>
</dbReference>
<dbReference type="Gene3D" id="4.10.240.10">
    <property type="entry name" value="Zn(2)-C6 fungal-type DNA-binding domain"/>
    <property type="match status" value="1"/>
</dbReference>
<dbReference type="CDD" id="cd12148">
    <property type="entry name" value="fungal_TF_MHR"/>
    <property type="match status" value="1"/>
</dbReference>
<reference evidence="6 7" key="1">
    <citation type="submission" date="2014-12" db="EMBL/GenBank/DDBJ databases">
        <authorList>
            <person name="Neuveglise Cecile"/>
        </authorList>
    </citation>
    <scope>NUCLEOTIDE SEQUENCE [LARGE SCALE GENOMIC DNA]</scope>
    <source>
        <strain evidence="6 7">CBS 12615</strain>
    </source>
</reference>
<dbReference type="Pfam" id="PF04082">
    <property type="entry name" value="Fungal_trans"/>
    <property type="match status" value="1"/>
</dbReference>
<organism evidence="6 7">
    <name type="scientific">Lachancea lanzarotensis</name>
    <dbReference type="NCBI Taxonomy" id="1245769"/>
    <lineage>
        <taxon>Eukaryota</taxon>
        <taxon>Fungi</taxon>
        <taxon>Dikarya</taxon>
        <taxon>Ascomycota</taxon>
        <taxon>Saccharomycotina</taxon>
        <taxon>Saccharomycetes</taxon>
        <taxon>Saccharomycetales</taxon>
        <taxon>Saccharomycetaceae</taxon>
        <taxon>Lachancea</taxon>
    </lineage>
</organism>
<sequence>MQVSTGDPCKEHQSKRACVQCKKRKKKCSGELPCTYCIKIDKPERCEYRARQTSKRISVTAKYVESLKAQIHELEQKLQQTTEDRSTQKMPRKTSDARNPLIENDREDFRLSGVKNVAISEKPYTGYSSCAKFLTEISESIVGANTVRPKSNNASAKILAQCLQVSTGFQEIYQIARDRLPTIAHALILLRVADKTIGADYMYLESDYTNRILEPIIYSSTVPETEEDVILYVTEMSRFYSYIALGSLFDHGSARPRCPGVHFFETGVSLQSFLQKAYDQAISSSLIQTHLYLTFYSLSLNQMSFAFNMIGIAIRMAFSLGLHEATGTLAQNRTFWLCFVYDRLIAIRLGLPFMIEESEIQIPFLDATDDGSETTSLRKYYLASHVGLAKITTNIIRKIYTRNSTSFVQNCYDILEDLQNWLNNLPSNLKLDHEKIQGWETRSIFNLHINYNYSLIVTTRPVLFYVFQRSLSDNGEHRQGMSEKLSGVVADLVDACTKAAEIQSRILTKLFYGENFGVCSFLDCHFIFNATVILILRAYCQSIPTFEIKYNSDMNVLFELIQLNLKVLSSLSEHNVAASHFYEKLTELLKLLRSRGAFVDILSTRPRKSGNSLDQPHDGKIDILWEDEAVFEDNSIDTFEIVDIAQVLNGIENQGYFGNGDPYSLGDIDYLGSFDWH</sequence>
<dbReference type="GO" id="GO:0006351">
    <property type="term" value="P:DNA-templated transcription"/>
    <property type="evidence" value="ECO:0007669"/>
    <property type="project" value="InterPro"/>
</dbReference>
<evidence type="ECO:0000256" key="3">
    <source>
        <dbReference type="ARBA" id="ARBA00023242"/>
    </source>
</evidence>
<evidence type="ECO:0000256" key="1">
    <source>
        <dbReference type="ARBA" id="ARBA00022723"/>
    </source>
</evidence>
<dbReference type="SMART" id="SM00906">
    <property type="entry name" value="Fungal_trans"/>
    <property type="match status" value="1"/>
</dbReference>
<keyword evidence="2" id="KW-0862">Zinc</keyword>
<protein>
    <submittedName>
        <fullName evidence="6">LALA0S02e05842g1_1</fullName>
    </submittedName>
</protein>
<dbReference type="OrthoDB" id="3364175at2759"/>
<dbReference type="GO" id="GO:0000981">
    <property type="term" value="F:DNA-binding transcription factor activity, RNA polymerase II-specific"/>
    <property type="evidence" value="ECO:0007669"/>
    <property type="project" value="InterPro"/>
</dbReference>
<evidence type="ECO:0000256" key="4">
    <source>
        <dbReference type="SAM" id="MobiDB-lite"/>
    </source>
</evidence>
<dbReference type="InterPro" id="IPR050987">
    <property type="entry name" value="AtrR-like"/>
</dbReference>
<dbReference type="RefSeq" id="XP_022627297.1">
    <property type="nucleotide sequence ID" value="XM_022773807.1"/>
</dbReference>
<dbReference type="PANTHER" id="PTHR46910:SF39">
    <property type="entry name" value="ZN(II)2CYS6 TRANSCRIPTION FACTOR (EUROFUNG)"/>
    <property type="match status" value="1"/>
</dbReference>
<accession>A0A0C7MUD0</accession>
<dbReference type="CDD" id="cd00067">
    <property type="entry name" value="GAL4"/>
    <property type="match status" value="1"/>
</dbReference>
<dbReference type="AlphaFoldDB" id="A0A0C7MUD0"/>
<dbReference type="Proteomes" id="UP000054304">
    <property type="component" value="Unassembled WGS sequence"/>
</dbReference>
<dbReference type="STRING" id="1245769.A0A0C7MUD0"/>
<dbReference type="HOGENOM" id="CLU_028136_0_0_1"/>
<dbReference type="InterPro" id="IPR007219">
    <property type="entry name" value="XnlR_reg_dom"/>
</dbReference>
<dbReference type="SMART" id="SM00066">
    <property type="entry name" value="GAL4"/>
    <property type="match status" value="1"/>
</dbReference>
<dbReference type="SUPFAM" id="SSF57701">
    <property type="entry name" value="Zn2/Cys6 DNA-binding domain"/>
    <property type="match status" value="1"/>
</dbReference>
<name>A0A0C7MUD0_9SACH</name>
<dbReference type="EMBL" id="LN736361">
    <property type="protein sequence ID" value="CEP61060.1"/>
    <property type="molecule type" value="Genomic_DNA"/>
</dbReference>
<gene>
    <name evidence="6" type="ORF">LALA0_S02e05842g</name>
</gene>
<keyword evidence="3" id="KW-0539">Nucleus</keyword>
<dbReference type="GO" id="GO:0045944">
    <property type="term" value="P:positive regulation of transcription by RNA polymerase II"/>
    <property type="evidence" value="ECO:0007669"/>
    <property type="project" value="UniProtKB-ARBA"/>
</dbReference>
<keyword evidence="1" id="KW-0479">Metal-binding</keyword>
<feature type="region of interest" description="Disordered" evidence="4">
    <location>
        <begin position="77"/>
        <end position="98"/>
    </location>
</feature>
<dbReference type="InterPro" id="IPR001138">
    <property type="entry name" value="Zn2Cys6_DnaBD"/>
</dbReference>
<feature type="compositionally biased region" description="Basic and acidic residues" evidence="4">
    <location>
        <begin position="77"/>
        <end position="87"/>
    </location>
</feature>
<evidence type="ECO:0000259" key="5">
    <source>
        <dbReference type="PROSITE" id="PS50048"/>
    </source>
</evidence>
<proteinExistence type="predicted"/>
<dbReference type="GO" id="GO:0008270">
    <property type="term" value="F:zinc ion binding"/>
    <property type="evidence" value="ECO:0007669"/>
    <property type="project" value="InterPro"/>
</dbReference>
<keyword evidence="7" id="KW-1185">Reference proteome</keyword>
<evidence type="ECO:0000313" key="6">
    <source>
        <dbReference type="EMBL" id="CEP61060.1"/>
    </source>
</evidence>
<dbReference type="PANTHER" id="PTHR46910">
    <property type="entry name" value="TRANSCRIPTION FACTOR PDR1"/>
    <property type="match status" value="1"/>
</dbReference>
<evidence type="ECO:0000256" key="2">
    <source>
        <dbReference type="ARBA" id="ARBA00022833"/>
    </source>
</evidence>
<dbReference type="PROSITE" id="PS50048">
    <property type="entry name" value="ZN2_CY6_FUNGAL_2"/>
    <property type="match status" value="1"/>
</dbReference>
<dbReference type="GeneID" id="34684474"/>
<dbReference type="InterPro" id="IPR036864">
    <property type="entry name" value="Zn2-C6_fun-type_DNA-bd_sf"/>
</dbReference>
<dbReference type="PROSITE" id="PS00463">
    <property type="entry name" value="ZN2_CY6_FUNGAL_1"/>
    <property type="match status" value="1"/>
</dbReference>